<dbReference type="InterPro" id="IPR036465">
    <property type="entry name" value="vWFA_dom_sf"/>
</dbReference>
<reference evidence="1" key="1">
    <citation type="submission" date="2023-08" db="EMBL/GenBank/DDBJ databases">
        <authorList>
            <person name="Audoor S."/>
            <person name="Bilcke G."/>
        </authorList>
    </citation>
    <scope>NUCLEOTIDE SEQUENCE</scope>
</reference>
<gene>
    <name evidence="1" type="ORF">CYCCA115_LOCUS20596</name>
</gene>
<protein>
    <recommendedName>
        <fullName evidence="3">VWFA domain-containing protein</fullName>
    </recommendedName>
</protein>
<evidence type="ECO:0000313" key="1">
    <source>
        <dbReference type="EMBL" id="CAJ1964365.1"/>
    </source>
</evidence>
<evidence type="ECO:0008006" key="3">
    <source>
        <dbReference type="Google" id="ProtNLM"/>
    </source>
</evidence>
<name>A0AAD2G671_9STRA</name>
<comment type="caution">
    <text evidence="1">The sequence shown here is derived from an EMBL/GenBank/DDBJ whole genome shotgun (WGS) entry which is preliminary data.</text>
</comment>
<dbReference type="Proteomes" id="UP001295423">
    <property type="component" value="Unassembled WGS sequence"/>
</dbReference>
<accession>A0AAD2G671</accession>
<proteinExistence type="predicted"/>
<organism evidence="1 2">
    <name type="scientific">Cylindrotheca closterium</name>
    <dbReference type="NCBI Taxonomy" id="2856"/>
    <lineage>
        <taxon>Eukaryota</taxon>
        <taxon>Sar</taxon>
        <taxon>Stramenopiles</taxon>
        <taxon>Ochrophyta</taxon>
        <taxon>Bacillariophyta</taxon>
        <taxon>Bacillariophyceae</taxon>
        <taxon>Bacillariophycidae</taxon>
        <taxon>Bacillariales</taxon>
        <taxon>Bacillariaceae</taxon>
        <taxon>Cylindrotheca</taxon>
    </lineage>
</organism>
<dbReference type="AlphaFoldDB" id="A0AAD2G671"/>
<evidence type="ECO:0000313" key="2">
    <source>
        <dbReference type="Proteomes" id="UP001295423"/>
    </source>
</evidence>
<dbReference type="EMBL" id="CAKOGP040002180">
    <property type="protein sequence ID" value="CAJ1964365.1"/>
    <property type="molecule type" value="Genomic_DNA"/>
</dbReference>
<dbReference type="Gene3D" id="3.40.50.410">
    <property type="entry name" value="von Willebrand factor, type A domain"/>
    <property type="match status" value="1"/>
</dbReference>
<sequence length="423" mass="47009">MAAPKKYVKINGVMKLNPEYKKWKEQQGGGAPATSVARPSVALPIVSSMDDHEKLNEAMVAQGGKEIPLAESTSATIEMMQEPEISVEAGMNPDTMVDELGALLNKYEVPMGLMNKLMMLSEYEVLEFLIDDSGSMTLTSDTVDLQGRPQTRWAEAQGRLKEMIEVLAYVPFNQIVIVFLNRTEVVSLQRNGRDPRTFLADAYQQIDRAFTRSPSGTTPALEKIQKSLTGNPSMSIARWFFGDGVPNGGIMAQKEITRLLVQRPNPAQNPMTFISCTNEDDQVEWMKDAEEVAPYCSESDDFRDEAAEVLRDQGAALPYSKGFHLVGTLVGAMNPDDLDAMDESIPFTKATLDNLLGIQHNEESYRHYFNLFAEAQSNRKIEGPSDNLKKSMRWNYNDFLQAPVASQIAAVQDFKAKLKTMGG</sequence>
<dbReference type="SUPFAM" id="SSF53300">
    <property type="entry name" value="vWA-like"/>
    <property type="match status" value="1"/>
</dbReference>
<keyword evidence="2" id="KW-1185">Reference proteome</keyword>